<dbReference type="Proteomes" id="UP000291343">
    <property type="component" value="Unassembled WGS sequence"/>
</dbReference>
<gene>
    <name evidence="2" type="ORF">LSTR_LSTR015102</name>
</gene>
<sequence>MADTHLDWKGVIEENVKITPSTPLTKKLIEVLLDSPVKQPKDLEVDDTPPKTGLFNRLTSYGALAKDIGQNRVVILKPLAFLEKMKSTVMGKEAENEESDKTTPNTSKMV</sequence>
<dbReference type="InParanoid" id="A0A482WW64"/>
<keyword evidence="3" id="KW-1185">Reference proteome</keyword>
<accession>A0A482WW64</accession>
<evidence type="ECO:0000256" key="1">
    <source>
        <dbReference type="SAM" id="MobiDB-lite"/>
    </source>
</evidence>
<feature type="region of interest" description="Disordered" evidence="1">
    <location>
        <begin position="90"/>
        <end position="110"/>
    </location>
</feature>
<protein>
    <submittedName>
        <fullName evidence="2">Uncharacterized protein</fullName>
    </submittedName>
</protein>
<evidence type="ECO:0000313" key="2">
    <source>
        <dbReference type="EMBL" id="RZF37743.1"/>
    </source>
</evidence>
<name>A0A482WW64_LAOST</name>
<comment type="caution">
    <text evidence="2">The sequence shown here is derived from an EMBL/GenBank/DDBJ whole genome shotgun (WGS) entry which is preliminary data.</text>
</comment>
<dbReference type="AlphaFoldDB" id="A0A482WW64"/>
<reference evidence="2 3" key="1">
    <citation type="journal article" date="2017" name="Gigascience">
        <title>Genome sequence of the small brown planthopper, Laodelphax striatellus.</title>
        <authorList>
            <person name="Zhu J."/>
            <person name="Jiang F."/>
            <person name="Wang X."/>
            <person name="Yang P."/>
            <person name="Bao Y."/>
            <person name="Zhao W."/>
            <person name="Wang W."/>
            <person name="Lu H."/>
            <person name="Wang Q."/>
            <person name="Cui N."/>
            <person name="Li J."/>
            <person name="Chen X."/>
            <person name="Luo L."/>
            <person name="Yu J."/>
            <person name="Kang L."/>
            <person name="Cui F."/>
        </authorList>
    </citation>
    <scope>NUCLEOTIDE SEQUENCE [LARGE SCALE GENOMIC DNA]</scope>
    <source>
        <strain evidence="2">Lst14</strain>
    </source>
</reference>
<proteinExistence type="predicted"/>
<organism evidence="2 3">
    <name type="scientific">Laodelphax striatellus</name>
    <name type="common">Small brown planthopper</name>
    <name type="synonym">Delphax striatella</name>
    <dbReference type="NCBI Taxonomy" id="195883"/>
    <lineage>
        <taxon>Eukaryota</taxon>
        <taxon>Metazoa</taxon>
        <taxon>Ecdysozoa</taxon>
        <taxon>Arthropoda</taxon>
        <taxon>Hexapoda</taxon>
        <taxon>Insecta</taxon>
        <taxon>Pterygota</taxon>
        <taxon>Neoptera</taxon>
        <taxon>Paraneoptera</taxon>
        <taxon>Hemiptera</taxon>
        <taxon>Auchenorrhyncha</taxon>
        <taxon>Fulgoroidea</taxon>
        <taxon>Delphacidae</taxon>
        <taxon>Criomorphinae</taxon>
        <taxon>Laodelphax</taxon>
    </lineage>
</organism>
<evidence type="ECO:0000313" key="3">
    <source>
        <dbReference type="Proteomes" id="UP000291343"/>
    </source>
</evidence>
<dbReference type="EMBL" id="QKKF02023467">
    <property type="protein sequence ID" value="RZF37743.1"/>
    <property type="molecule type" value="Genomic_DNA"/>
</dbReference>